<name>A0A1D8NB46_YARLL</name>
<dbReference type="GeneID" id="94583019"/>
<evidence type="ECO:0000313" key="2">
    <source>
        <dbReference type="Proteomes" id="UP000182444"/>
    </source>
</evidence>
<dbReference type="RefSeq" id="XP_068138488.1">
    <property type="nucleotide sequence ID" value="XM_068282387.1"/>
</dbReference>
<dbReference type="VEuPathDB" id="FungiDB:YALI1_C19885g"/>
<organism evidence="1 2">
    <name type="scientific">Yarrowia lipolytica</name>
    <name type="common">Candida lipolytica</name>
    <dbReference type="NCBI Taxonomy" id="4952"/>
    <lineage>
        <taxon>Eukaryota</taxon>
        <taxon>Fungi</taxon>
        <taxon>Dikarya</taxon>
        <taxon>Ascomycota</taxon>
        <taxon>Saccharomycotina</taxon>
        <taxon>Dipodascomycetes</taxon>
        <taxon>Dipodascales</taxon>
        <taxon>Dipodascales incertae sedis</taxon>
        <taxon>Yarrowia</taxon>
    </lineage>
</organism>
<sequence>MLVNVGVPLANALHSPVTIVPSIARNYKLGMGVSWRICVMFLKLLVQVCVPEDQVCQVCHQVCHQQFVLYALVQMVVSIYDGYSSRIKVAALIRTDPHL</sequence>
<gene>
    <name evidence="1" type="ORF">YALI1_C19885g</name>
</gene>
<accession>A0A1D8NB46</accession>
<reference evidence="1 2" key="1">
    <citation type="journal article" date="2016" name="PLoS ONE">
        <title>Sequence Assembly of Yarrowia lipolytica Strain W29/CLIB89 Shows Transposable Element Diversity.</title>
        <authorList>
            <person name="Magnan C."/>
            <person name="Yu J."/>
            <person name="Chang I."/>
            <person name="Jahn E."/>
            <person name="Kanomata Y."/>
            <person name="Wu J."/>
            <person name="Zeller M."/>
            <person name="Oakes M."/>
            <person name="Baldi P."/>
            <person name="Sandmeyer S."/>
        </authorList>
    </citation>
    <scope>NUCLEOTIDE SEQUENCE [LARGE SCALE GENOMIC DNA]</scope>
    <source>
        <strain evidence="2">CLIB89(W29)</strain>
    </source>
</reference>
<dbReference type="AlphaFoldDB" id="A0A1D8NB46"/>
<protein>
    <submittedName>
        <fullName evidence="1">Uncharacterized protein</fullName>
    </submittedName>
</protein>
<dbReference type="EMBL" id="CP017555">
    <property type="protein sequence ID" value="AOW02854.1"/>
    <property type="molecule type" value="Genomic_DNA"/>
</dbReference>
<proteinExistence type="predicted"/>
<dbReference type="Proteomes" id="UP000182444">
    <property type="component" value="Chromosome 1C"/>
</dbReference>
<evidence type="ECO:0000313" key="1">
    <source>
        <dbReference type="EMBL" id="AOW02854.1"/>
    </source>
</evidence>